<gene>
    <name evidence="2" type="ORF">MEUPH1_LOCUS21236</name>
</gene>
<evidence type="ECO:0000313" key="3">
    <source>
        <dbReference type="Proteomes" id="UP001160148"/>
    </source>
</evidence>
<protein>
    <recommendedName>
        <fullName evidence="4">Secreted protein</fullName>
    </recommendedName>
</protein>
<evidence type="ECO:0000313" key="2">
    <source>
        <dbReference type="EMBL" id="CAI6366680.1"/>
    </source>
</evidence>
<dbReference type="AlphaFoldDB" id="A0AAV0XDY4"/>
<evidence type="ECO:0000256" key="1">
    <source>
        <dbReference type="SAM" id="SignalP"/>
    </source>
</evidence>
<feature type="chain" id="PRO_5043314638" description="Secreted protein" evidence="1">
    <location>
        <begin position="35"/>
        <end position="145"/>
    </location>
</feature>
<evidence type="ECO:0008006" key="4">
    <source>
        <dbReference type="Google" id="ProtNLM"/>
    </source>
</evidence>
<keyword evidence="1" id="KW-0732">Signal</keyword>
<proteinExistence type="predicted"/>
<organism evidence="2 3">
    <name type="scientific">Macrosiphum euphorbiae</name>
    <name type="common">potato aphid</name>
    <dbReference type="NCBI Taxonomy" id="13131"/>
    <lineage>
        <taxon>Eukaryota</taxon>
        <taxon>Metazoa</taxon>
        <taxon>Ecdysozoa</taxon>
        <taxon>Arthropoda</taxon>
        <taxon>Hexapoda</taxon>
        <taxon>Insecta</taxon>
        <taxon>Pterygota</taxon>
        <taxon>Neoptera</taxon>
        <taxon>Paraneoptera</taxon>
        <taxon>Hemiptera</taxon>
        <taxon>Sternorrhyncha</taxon>
        <taxon>Aphidomorpha</taxon>
        <taxon>Aphidoidea</taxon>
        <taxon>Aphididae</taxon>
        <taxon>Macrosiphini</taxon>
        <taxon>Macrosiphum</taxon>
    </lineage>
</organism>
<accession>A0AAV0XDY4</accession>
<reference evidence="2 3" key="1">
    <citation type="submission" date="2023-01" db="EMBL/GenBank/DDBJ databases">
        <authorList>
            <person name="Whitehead M."/>
        </authorList>
    </citation>
    <scope>NUCLEOTIDE SEQUENCE [LARGE SCALE GENOMIC DNA]</scope>
</reference>
<name>A0AAV0XDY4_9HEMI</name>
<dbReference type="EMBL" id="CARXXK010000004">
    <property type="protein sequence ID" value="CAI6366680.1"/>
    <property type="molecule type" value="Genomic_DNA"/>
</dbReference>
<keyword evidence="3" id="KW-1185">Reference proteome</keyword>
<feature type="signal peptide" evidence="1">
    <location>
        <begin position="1"/>
        <end position="34"/>
    </location>
</feature>
<comment type="caution">
    <text evidence="2">The sequence shown here is derived from an EMBL/GenBank/DDBJ whole genome shotgun (WGS) entry which is preliminary data.</text>
</comment>
<dbReference type="Proteomes" id="UP001160148">
    <property type="component" value="Unassembled WGS sequence"/>
</dbReference>
<sequence length="145" mass="15949">MFIRNKICTKEINMSAVIVVGLLVLLLATQQSNGQVQQFPGVAVTECQVDQMPAVMTTEDKIDRIPSVAVVDDQVDRIPEVRSRMVCRGRGYLSCFTGRFPISEFSKPAVLLAGPNPTCTTDICGTTPVGRSEWLSPGTDIRREY</sequence>